<organism evidence="6 7">
    <name type="scientific">Willisornis vidua</name>
    <name type="common">Xingu scale-backed antbird</name>
    <dbReference type="NCBI Taxonomy" id="1566151"/>
    <lineage>
        <taxon>Eukaryota</taxon>
        <taxon>Metazoa</taxon>
        <taxon>Chordata</taxon>
        <taxon>Craniata</taxon>
        <taxon>Vertebrata</taxon>
        <taxon>Euteleostomi</taxon>
        <taxon>Archelosauria</taxon>
        <taxon>Archosauria</taxon>
        <taxon>Dinosauria</taxon>
        <taxon>Saurischia</taxon>
        <taxon>Theropoda</taxon>
        <taxon>Coelurosauria</taxon>
        <taxon>Aves</taxon>
        <taxon>Neognathae</taxon>
        <taxon>Neoaves</taxon>
        <taxon>Telluraves</taxon>
        <taxon>Australaves</taxon>
        <taxon>Passeriformes</taxon>
        <taxon>Thamnophilidae</taxon>
        <taxon>Willisornis</taxon>
    </lineage>
</organism>
<dbReference type="Proteomes" id="UP001145742">
    <property type="component" value="Unassembled WGS sequence"/>
</dbReference>
<gene>
    <name evidence="6" type="ORF">WISP_71262</name>
</gene>
<comment type="caution">
    <text evidence="6">The sequence shown here is derived from an EMBL/GenBank/DDBJ whole genome shotgun (WGS) entry which is preliminary data.</text>
</comment>
<reference evidence="6" key="1">
    <citation type="submission" date="2019-10" db="EMBL/GenBank/DDBJ databases">
        <authorList>
            <person name="Soares A.E.R."/>
            <person name="Aleixo A."/>
            <person name="Schneider P."/>
            <person name="Miyaki C.Y."/>
            <person name="Schneider M.P."/>
            <person name="Mello C."/>
            <person name="Vasconcelos A.T.R."/>
        </authorList>
    </citation>
    <scope>NUCLEOTIDE SEQUENCE</scope>
    <source>
        <tissue evidence="6">Muscle</tissue>
    </source>
</reference>
<keyword evidence="3" id="KW-0804">Transcription</keyword>
<evidence type="ECO:0000256" key="5">
    <source>
        <dbReference type="SAM" id="MobiDB-lite"/>
    </source>
</evidence>
<dbReference type="PANTHER" id="PTHR46721">
    <property type="entry name" value="FORKHEAD BOX PROTEIN N1"/>
    <property type="match status" value="1"/>
</dbReference>
<keyword evidence="4" id="KW-0539">Nucleus</keyword>
<keyword evidence="2" id="KW-0805">Transcription regulation</keyword>
<evidence type="ECO:0000313" key="6">
    <source>
        <dbReference type="EMBL" id="KAJ7416394.1"/>
    </source>
</evidence>
<keyword evidence="7" id="KW-1185">Reference proteome</keyword>
<sequence length="185" mass="18758">MPTALLQHPADPRSLFGPGQGQGQGQGQGPLRAQPSLAQDSPLPAQSPPRGALKALPERCAASAAPVTLLPDGDLSNDIDALNPSLTDFELQGNLWEELKDDSLAVDPLVLISSSPVPPQSFPSPCPLQGGGTPGTTIPMPGPAGAAPGAVPDPPLTTLYSAFLELDTVPPAYLSPPGSAPIALM</sequence>
<dbReference type="PANTHER" id="PTHR46721:SF1">
    <property type="entry name" value="FORKHEAD BOX PROTEIN N1"/>
    <property type="match status" value="1"/>
</dbReference>
<evidence type="ECO:0000256" key="4">
    <source>
        <dbReference type="ARBA" id="ARBA00023242"/>
    </source>
</evidence>
<evidence type="ECO:0000256" key="1">
    <source>
        <dbReference type="ARBA" id="ARBA00022473"/>
    </source>
</evidence>
<dbReference type="EMBL" id="WHWB01033839">
    <property type="protein sequence ID" value="KAJ7416394.1"/>
    <property type="molecule type" value="Genomic_DNA"/>
</dbReference>
<name>A0ABQ9D7E2_9PASS</name>
<dbReference type="InterPro" id="IPR049624">
    <property type="entry name" value="FOXN1_4"/>
</dbReference>
<protein>
    <submittedName>
        <fullName evidence="6">Uncharacterized protein</fullName>
    </submittedName>
</protein>
<feature type="region of interest" description="Disordered" evidence="5">
    <location>
        <begin position="1"/>
        <end position="56"/>
    </location>
</feature>
<proteinExistence type="predicted"/>
<evidence type="ECO:0000313" key="7">
    <source>
        <dbReference type="Proteomes" id="UP001145742"/>
    </source>
</evidence>
<feature type="compositionally biased region" description="Gly residues" evidence="5">
    <location>
        <begin position="18"/>
        <end position="28"/>
    </location>
</feature>
<evidence type="ECO:0000256" key="3">
    <source>
        <dbReference type="ARBA" id="ARBA00023163"/>
    </source>
</evidence>
<keyword evidence="1" id="KW-0217">Developmental protein</keyword>
<accession>A0ABQ9D7E2</accession>
<evidence type="ECO:0000256" key="2">
    <source>
        <dbReference type="ARBA" id="ARBA00023015"/>
    </source>
</evidence>